<protein>
    <submittedName>
        <fullName evidence="2">Toxin-antitoxin system toxin component, PIN family</fullName>
    </submittedName>
</protein>
<reference evidence="2 3" key="1">
    <citation type="submission" date="2023-08" db="EMBL/GenBank/DDBJ databases">
        <title>Draft genome sequence of Thermococcus waiotapuensis WT1T, a thermophilic sulphur-dependent archaeon from order Thermococcales.</title>
        <authorList>
            <person name="Manners S.H."/>
            <person name="Carere C.R."/>
            <person name="Dhami M.K."/>
            <person name="Dobson R.C.J."/>
            <person name="Stott M.B."/>
        </authorList>
    </citation>
    <scope>NUCLEOTIDE SEQUENCE [LARGE SCALE GENOMIC DNA]</scope>
    <source>
        <strain evidence="2 3">WT1</strain>
    </source>
</reference>
<dbReference type="InterPro" id="IPR029060">
    <property type="entry name" value="PIN-like_dom_sf"/>
</dbReference>
<feature type="domain" description="PIN" evidence="1">
    <location>
        <begin position="1"/>
        <end position="111"/>
    </location>
</feature>
<dbReference type="Proteomes" id="UP001245683">
    <property type="component" value="Unassembled WGS sequence"/>
</dbReference>
<dbReference type="PANTHER" id="PTHR34610:SF3">
    <property type="entry name" value="SSL7007 PROTEIN"/>
    <property type="match status" value="1"/>
</dbReference>
<dbReference type="InterPro" id="IPR002850">
    <property type="entry name" value="PIN_toxin-like"/>
</dbReference>
<name>A0AAE4SYT1_9EURY</name>
<evidence type="ECO:0000259" key="1">
    <source>
        <dbReference type="SMART" id="SM00670"/>
    </source>
</evidence>
<evidence type="ECO:0000313" key="3">
    <source>
        <dbReference type="Proteomes" id="UP001245683"/>
    </source>
</evidence>
<dbReference type="Gene3D" id="3.40.50.1010">
    <property type="entry name" value="5'-nuclease"/>
    <property type="match status" value="1"/>
</dbReference>
<proteinExistence type="predicted"/>
<dbReference type="PANTHER" id="PTHR34610">
    <property type="entry name" value="SSL7007 PROTEIN"/>
    <property type="match status" value="1"/>
</dbReference>
<keyword evidence="3" id="KW-1185">Reference proteome</keyword>
<dbReference type="Pfam" id="PF13470">
    <property type="entry name" value="PIN_3"/>
    <property type="match status" value="1"/>
</dbReference>
<dbReference type="InterPro" id="IPR002716">
    <property type="entry name" value="PIN_dom"/>
</dbReference>
<dbReference type="RefSeq" id="WP_315341746.1">
    <property type="nucleotide sequence ID" value="NZ_JAVDZE010000002.1"/>
</dbReference>
<accession>A0AAE4SYT1</accession>
<gene>
    <name evidence="2" type="ORF">RBI02_05850</name>
</gene>
<evidence type="ECO:0000313" key="2">
    <source>
        <dbReference type="EMBL" id="MDV3104064.1"/>
    </source>
</evidence>
<dbReference type="SMART" id="SM00670">
    <property type="entry name" value="PINc"/>
    <property type="match status" value="1"/>
</dbReference>
<dbReference type="SUPFAM" id="SSF88723">
    <property type="entry name" value="PIN domain-like"/>
    <property type="match status" value="1"/>
</dbReference>
<comment type="caution">
    <text evidence="2">The sequence shown here is derived from an EMBL/GenBank/DDBJ whole genome shotgun (WGS) entry which is preliminary data.</text>
</comment>
<organism evidence="2 3">
    <name type="scientific">Thermococcus waiotapuensis</name>
    <dbReference type="NCBI Taxonomy" id="90909"/>
    <lineage>
        <taxon>Archaea</taxon>
        <taxon>Methanobacteriati</taxon>
        <taxon>Methanobacteriota</taxon>
        <taxon>Thermococci</taxon>
        <taxon>Thermococcales</taxon>
        <taxon>Thermococcaceae</taxon>
        <taxon>Thermococcus</taxon>
    </lineage>
</organism>
<sequence>MRLFLDTNVLISAYFWQGAKRRLLWDCLRGSHECCISDYVVYELRKVLIEKFSLPEESIERYISILTAFLEVIETSSGPKISRDPKDNPILWACAKSGVDALVTGDGDLLSLRDEEKLLCIENSCFKVLRTKEVLK</sequence>
<dbReference type="AlphaFoldDB" id="A0AAE4SYT1"/>
<dbReference type="NCBIfam" id="TIGR00305">
    <property type="entry name" value="putative toxin-antitoxin system toxin component, PIN family"/>
    <property type="match status" value="1"/>
</dbReference>
<dbReference type="EMBL" id="JAVDZE010000002">
    <property type="protein sequence ID" value="MDV3104064.1"/>
    <property type="molecule type" value="Genomic_DNA"/>
</dbReference>